<dbReference type="AlphaFoldDB" id="A0A9P6B7T7"/>
<evidence type="ECO:0000313" key="2">
    <source>
        <dbReference type="Proteomes" id="UP000886523"/>
    </source>
</evidence>
<dbReference type="Proteomes" id="UP000886523">
    <property type="component" value="Unassembled WGS sequence"/>
</dbReference>
<protein>
    <submittedName>
        <fullName evidence="1">Uncharacterized protein</fullName>
    </submittedName>
</protein>
<name>A0A9P6B7T7_9AGAM</name>
<comment type="caution">
    <text evidence="1">The sequence shown here is derived from an EMBL/GenBank/DDBJ whole genome shotgun (WGS) entry which is preliminary data.</text>
</comment>
<sequence length="86" mass="9016">MPSGISGKARLNETSLVRGSTKKRLQYQTVSPKHWFLSLGYVSIFSVMMLNGEMSCASPGEGACLGGQSGACTGSMTSVTNISFSC</sequence>
<keyword evidence="2" id="KW-1185">Reference proteome</keyword>
<evidence type="ECO:0000313" key="1">
    <source>
        <dbReference type="EMBL" id="KAF9519364.1"/>
    </source>
</evidence>
<proteinExistence type="predicted"/>
<reference evidence="1" key="1">
    <citation type="journal article" date="2020" name="Nat. Commun.">
        <title>Large-scale genome sequencing of mycorrhizal fungi provides insights into the early evolution of symbiotic traits.</title>
        <authorList>
            <person name="Miyauchi S."/>
            <person name="Kiss E."/>
            <person name="Kuo A."/>
            <person name="Drula E."/>
            <person name="Kohler A."/>
            <person name="Sanchez-Garcia M."/>
            <person name="Morin E."/>
            <person name="Andreopoulos B."/>
            <person name="Barry K.W."/>
            <person name="Bonito G."/>
            <person name="Buee M."/>
            <person name="Carver A."/>
            <person name="Chen C."/>
            <person name="Cichocki N."/>
            <person name="Clum A."/>
            <person name="Culley D."/>
            <person name="Crous P.W."/>
            <person name="Fauchery L."/>
            <person name="Girlanda M."/>
            <person name="Hayes R.D."/>
            <person name="Keri Z."/>
            <person name="LaButti K."/>
            <person name="Lipzen A."/>
            <person name="Lombard V."/>
            <person name="Magnuson J."/>
            <person name="Maillard F."/>
            <person name="Murat C."/>
            <person name="Nolan M."/>
            <person name="Ohm R.A."/>
            <person name="Pangilinan J."/>
            <person name="Pereira M.F."/>
            <person name="Perotto S."/>
            <person name="Peter M."/>
            <person name="Pfister S."/>
            <person name="Riley R."/>
            <person name="Sitrit Y."/>
            <person name="Stielow J.B."/>
            <person name="Szollosi G."/>
            <person name="Zifcakova L."/>
            <person name="Stursova M."/>
            <person name="Spatafora J.W."/>
            <person name="Tedersoo L."/>
            <person name="Vaario L.M."/>
            <person name="Yamada A."/>
            <person name="Yan M."/>
            <person name="Wang P."/>
            <person name="Xu J."/>
            <person name="Bruns T."/>
            <person name="Baldrian P."/>
            <person name="Vilgalys R."/>
            <person name="Dunand C."/>
            <person name="Henrissat B."/>
            <person name="Grigoriev I.V."/>
            <person name="Hibbett D."/>
            <person name="Nagy L.G."/>
            <person name="Martin F.M."/>
        </authorList>
    </citation>
    <scope>NUCLEOTIDE SEQUENCE</scope>
    <source>
        <strain evidence="1">UP504</strain>
    </source>
</reference>
<gene>
    <name evidence="1" type="ORF">BS47DRAFT_27877</name>
</gene>
<organism evidence="1 2">
    <name type="scientific">Hydnum rufescens UP504</name>
    <dbReference type="NCBI Taxonomy" id="1448309"/>
    <lineage>
        <taxon>Eukaryota</taxon>
        <taxon>Fungi</taxon>
        <taxon>Dikarya</taxon>
        <taxon>Basidiomycota</taxon>
        <taxon>Agaricomycotina</taxon>
        <taxon>Agaricomycetes</taxon>
        <taxon>Cantharellales</taxon>
        <taxon>Hydnaceae</taxon>
        <taxon>Hydnum</taxon>
    </lineage>
</organism>
<dbReference type="EMBL" id="MU128918">
    <property type="protein sequence ID" value="KAF9519364.1"/>
    <property type="molecule type" value="Genomic_DNA"/>
</dbReference>
<accession>A0A9P6B7T7</accession>